<evidence type="ECO:0000313" key="5">
    <source>
        <dbReference type="EMBL" id="QGG94491.1"/>
    </source>
</evidence>
<reference evidence="5 6" key="1">
    <citation type="submission" date="2019-11" db="EMBL/GenBank/DDBJ databases">
        <authorList>
            <person name="He Y."/>
        </authorList>
    </citation>
    <scope>NUCLEOTIDE SEQUENCE [LARGE SCALE GENOMIC DNA]</scope>
    <source>
        <strain evidence="5 6">SCSIO 58843</strain>
    </source>
</reference>
<evidence type="ECO:0000313" key="6">
    <source>
        <dbReference type="Proteomes" id="UP000334019"/>
    </source>
</evidence>
<dbReference type="KEGG" id="atq:GH723_04890"/>
<dbReference type="GO" id="GO:0005829">
    <property type="term" value="C:cytosol"/>
    <property type="evidence" value="ECO:0007669"/>
    <property type="project" value="TreeGrafter"/>
</dbReference>
<sequence>MSEGAFPEGFEWSTATAAHQIEGGNWNSDWWRWEHTPGSGVVEPSGDACDSWHRWEEDADLVAEMGLGAYRFSVEWARIEPEDGEVSVAALDHYRRVCEGLRDRGIAPVVTFHHFTTPRWLADRGGWEDPSTVERFATYAHHVAEHLADVMGRACTINEPNIVASIGWGHGAFPPGVRDWDRARAVQEVFVDAHRAAVESIRAAAPGVPVGLTLSMADYQAVDGAEEKMARRRRAMEDVYLEAVDGDDFVGVQAYTRERIGPGGQLGPEEGVPVLPMGYEYWPQCLEATVRRAWEVTGGRVPLLVTENGIGTDDDAQRIEYLHAALTGLLRTIADGIDVRGYTCWSLLDNFEWAYGYGPRFGLVEVDRRTFERRPKASARWFGSVARSNALAPVPG</sequence>
<accession>A0A5Q2RIT8</accession>
<dbReference type="InterPro" id="IPR017853">
    <property type="entry name" value="GH"/>
</dbReference>
<dbReference type="RefSeq" id="WP_153758597.1">
    <property type="nucleotide sequence ID" value="NZ_CP045851.1"/>
</dbReference>
<dbReference type="PROSITE" id="PS00653">
    <property type="entry name" value="GLYCOSYL_HYDROL_F1_2"/>
    <property type="match status" value="1"/>
</dbReference>
<evidence type="ECO:0000256" key="1">
    <source>
        <dbReference type="ARBA" id="ARBA00010838"/>
    </source>
</evidence>
<dbReference type="EMBL" id="CP045851">
    <property type="protein sequence ID" value="QGG94491.1"/>
    <property type="molecule type" value="Genomic_DNA"/>
</dbReference>
<dbReference type="PANTHER" id="PTHR10353:SF209">
    <property type="entry name" value="GALACTOLIPID GALACTOSYLTRANSFERASE SFR2, CHLOROPLASTIC"/>
    <property type="match status" value="1"/>
</dbReference>
<dbReference type="InterPro" id="IPR001360">
    <property type="entry name" value="Glyco_hydro_1"/>
</dbReference>
<evidence type="ECO:0000256" key="3">
    <source>
        <dbReference type="ARBA" id="ARBA00023295"/>
    </source>
</evidence>
<gene>
    <name evidence="5" type="ORF">GH723_04890</name>
</gene>
<dbReference type="InterPro" id="IPR033132">
    <property type="entry name" value="GH_1_N_CS"/>
</dbReference>
<dbReference type="GO" id="GO:0008422">
    <property type="term" value="F:beta-glucosidase activity"/>
    <property type="evidence" value="ECO:0007669"/>
    <property type="project" value="TreeGrafter"/>
</dbReference>
<name>A0A5Q2RIT8_9ACTN</name>
<dbReference type="Pfam" id="PF00232">
    <property type="entry name" value="Glyco_hydro_1"/>
    <property type="match status" value="2"/>
</dbReference>
<keyword evidence="3" id="KW-0326">Glycosidase</keyword>
<organism evidence="5 6">
    <name type="scientific">Actinomarinicola tropica</name>
    <dbReference type="NCBI Taxonomy" id="2789776"/>
    <lineage>
        <taxon>Bacteria</taxon>
        <taxon>Bacillati</taxon>
        <taxon>Actinomycetota</taxon>
        <taxon>Acidimicrobiia</taxon>
        <taxon>Acidimicrobiales</taxon>
        <taxon>Iamiaceae</taxon>
        <taxon>Actinomarinicola</taxon>
    </lineage>
</organism>
<evidence type="ECO:0000256" key="4">
    <source>
        <dbReference type="RuleBase" id="RU003690"/>
    </source>
</evidence>
<dbReference type="GO" id="GO:0016052">
    <property type="term" value="P:carbohydrate catabolic process"/>
    <property type="evidence" value="ECO:0007669"/>
    <property type="project" value="TreeGrafter"/>
</dbReference>
<evidence type="ECO:0000256" key="2">
    <source>
        <dbReference type="ARBA" id="ARBA00022801"/>
    </source>
</evidence>
<dbReference type="PRINTS" id="PR00131">
    <property type="entry name" value="GLHYDRLASE1"/>
</dbReference>
<keyword evidence="6" id="KW-1185">Reference proteome</keyword>
<proteinExistence type="inferred from homology"/>
<dbReference type="SUPFAM" id="SSF51445">
    <property type="entry name" value="(Trans)glycosidases"/>
    <property type="match status" value="1"/>
</dbReference>
<dbReference type="PANTHER" id="PTHR10353">
    <property type="entry name" value="GLYCOSYL HYDROLASE"/>
    <property type="match status" value="1"/>
</dbReference>
<comment type="similarity">
    <text evidence="1 4">Belongs to the glycosyl hydrolase 1 family.</text>
</comment>
<protein>
    <submittedName>
        <fullName evidence="5">Family 1 glycosylhydrolase</fullName>
    </submittedName>
</protein>
<dbReference type="Proteomes" id="UP000334019">
    <property type="component" value="Chromosome"/>
</dbReference>
<keyword evidence="2 5" id="KW-0378">Hydrolase</keyword>
<dbReference type="AlphaFoldDB" id="A0A5Q2RIT8"/>
<dbReference type="Gene3D" id="3.20.20.80">
    <property type="entry name" value="Glycosidases"/>
    <property type="match status" value="1"/>
</dbReference>